<dbReference type="AlphaFoldDB" id="X1SCH4"/>
<dbReference type="EMBL" id="BARW01011357">
    <property type="protein sequence ID" value="GAI73115.1"/>
    <property type="molecule type" value="Genomic_DNA"/>
</dbReference>
<organism evidence="1">
    <name type="scientific">marine sediment metagenome</name>
    <dbReference type="NCBI Taxonomy" id="412755"/>
    <lineage>
        <taxon>unclassified sequences</taxon>
        <taxon>metagenomes</taxon>
        <taxon>ecological metagenomes</taxon>
    </lineage>
</organism>
<gene>
    <name evidence="1" type="ORF">S12H4_21935</name>
</gene>
<sequence>MKCPVCGRKVKGTQGFIFSQYTVRCECGARLKIVPGIFSDKVVDWETPKEQEREKG</sequence>
<accession>X1SCH4</accession>
<name>X1SCH4_9ZZZZ</name>
<proteinExistence type="predicted"/>
<protein>
    <submittedName>
        <fullName evidence="1">Uncharacterized protein</fullName>
    </submittedName>
</protein>
<reference evidence="1" key="1">
    <citation type="journal article" date="2014" name="Front. Microbiol.">
        <title>High frequency of phylogenetically diverse reductive dehalogenase-homologous genes in deep subseafloor sedimentary metagenomes.</title>
        <authorList>
            <person name="Kawai M."/>
            <person name="Futagami T."/>
            <person name="Toyoda A."/>
            <person name="Takaki Y."/>
            <person name="Nishi S."/>
            <person name="Hori S."/>
            <person name="Arai W."/>
            <person name="Tsubouchi T."/>
            <person name="Morono Y."/>
            <person name="Uchiyama I."/>
            <person name="Ito T."/>
            <person name="Fujiyama A."/>
            <person name="Inagaki F."/>
            <person name="Takami H."/>
        </authorList>
    </citation>
    <scope>NUCLEOTIDE SEQUENCE</scope>
    <source>
        <strain evidence="1">Expedition CK06-06</strain>
    </source>
</reference>
<comment type="caution">
    <text evidence="1">The sequence shown here is derived from an EMBL/GenBank/DDBJ whole genome shotgun (WGS) entry which is preliminary data.</text>
</comment>
<evidence type="ECO:0000313" key="1">
    <source>
        <dbReference type="EMBL" id="GAI73115.1"/>
    </source>
</evidence>